<sequence>MSRWIALLLPFIATCSNISTVYGFLFRSASYGRSALAAVPVERRETDLCCHQQRQSNSTAELARRELLPRLFGVNVLAVSSAIIPPFLVGSGSKAALGVTGSKKKDYYYLKSVTDPNTYPALVYSNPKSASNNQDKKIPLLVVLHGAGKNDETVWSLADPKGEHAGLLPSLIACDTAPETATDNFAVVAPYAAGKQSFYEEPRSKLLRFVEWVCSEQGQEAGCPANIDPARVFLFGFSDGATVAVELATTRRFKACIICAYGFSGVLPKLALERLKDVPMWIFHSADDVIFPVAYSDQLVTSLRSVTTSSLVLYTRYDTDQEGFTGRVRGHSVGITASKLADIYTWMLSIP</sequence>
<dbReference type="InterPro" id="IPR003140">
    <property type="entry name" value="PLipase/COase/thioEstase"/>
</dbReference>
<dbReference type="AlphaFoldDB" id="A0A9N8D7K1"/>
<evidence type="ECO:0000256" key="1">
    <source>
        <dbReference type="ARBA" id="ARBA00022729"/>
    </source>
</evidence>
<proteinExistence type="predicted"/>
<keyword evidence="2" id="KW-0378">Hydrolase</keyword>
<dbReference type="InterPro" id="IPR029058">
    <property type="entry name" value="AB_hydrolase_fold"/>
</dbReference>
<name>A0A9N8D7K1_9STRA</name>
<dbReference type="InterPro" id="IPR050955">
    <property type="entry name" value="Plant_Biomass_Hydrol_Est"/>
</dbReference>
<dbReference type="PANTHER" id="PTHR43037:SF5">
    <property type="entry name" value="FERULOYL ESTERASE"/>
    <property type="match status" value="1"/>
</dbReference>
<evidence type="ECO:0000259" key="3">
    <source>
        <dbReference type="Pfam" id="PF02230"/>
    </source>
</evidence>
<dbReference type="Pfam" id="PF02230">
    <property type="entry name" value="Abhydrolase_2"/>
    <property type="match status" value="1"/>
</dbReference>
<accession>A0A9N8D7K1</accession>
<evidence type="ECO:0000256" key="2">
    <source>
        <dbReference type="ARBA" id="ARBA00022801"/>
    </source>
</evidence>
<feature type="domain" description="Phospholipase/carboxylesterase/thioesterase" evidence="3">
    <location>
        <begin position="220"/>
        <end position="308"/>
    </location>
</feature>
<reference evidence="4" key="1">
    <citation type="submission" date="2020-06" db="EMBL/GenBank/DDBJ databases">
        <authorList>
            <consortium name="Plant Systems Biology data submission"/>
        </authorList>
    </citation>
    <scope>NUCLEOTIDE SEQUENCE</scope>
    <source>
        <strain evidence="4">D6</strain>
    </source>
</reference>
<dbReference type="PANTHER" id="PTHR43037">
    <property type="entry name" value="UNNAMED PRODUCT-RELATED"/>
    <property type="match status" value="1"/>
</dbReference>
<organism evidence="4 5">
    <name type="scientific">Seminavis robusta</name>
    <dbReference type="NCBI Taxonomy" id="568900"/>
    <lineage>
        <taxon>Eukaryota</taxon>
        <taxon>Sar</taxon>
        <taxon>Stramenopiles</taxon>
        <taxon>Ochrophyta</taxon>
        <taxon>Bacillariophyta</taxon>
        <taxon>Bacillariophyceae</taxon>
        <taxon>Bacillariophycidae</taxon>
        <taxon>Naviculales</taxon>
        <taxon>Naviculaceae</taxon>
        <taxon>Seminavis</taxon>
    </lineage>
</organism>
<dbReference type="SUPFAM" id="SSF53474">
    <property type="entry name" value="alpha/beta-Hydrolases"/>
    <property type="match status" value="1"/>
</dbReference>
<evidence type="ECO:0000313" key="4">
    <source>
        <dbReference type="EMBL" id="CAB9497868.1"/>
    </source>
</evidence>
<dbReference type="Proteomes" id="UP001153069">
    <property type="component" value="Unassembled WGS sequence"/>
</dbReference>
<comment type="caution">
    <text evidence="4">The sequence shown here is derived from an EMBL/GenBank/DDBJ whole genome shotgun (WGS) entry which is preliminary data.</text>
</comment>
<gene>
    <name evidence="4" type="ORF">SEMRO_27_G018110.1</name>
</gene>
<dbReference type="GO" id="GO:0016787">
    <property type="term" value="F:hydrolase activity"/>
    <property type="evidence" value="ECO:0007669"/>
    <property type="project" value="UniProtKB-KW"/>
</dbReference>
<evidence type="ECO:0000313" key="5">
    <source>
        <dbReference type="Proteomes" id="UP001153069"/>
    </source>
</evidence>
<dbReference type="OrthoDB" id="195093at2759"/>
<dbReference type="Gene3D" id="3.40.50.1820">
    <property type="entry name" value="alpha/beta hydrolase"/>
    <property type="match status" value="1"/>
</dbReference>
<protein>
    <submittedName>
        <fullName evidence="4">Phospholipase Carboxylesterase</fullName>
    </submittedName>
</protein>
<keyword evidence="1" id="KW-0732">Signal</keyword>
<keyword evidence="5" id="KW-1185">Reference proteome</keyword>
<dbReference type="EMBL" id="CAICTM010000027">
    <property type="protein sequence ID" value="CAB9497868.1"/>
    <property type="molecule type" value="Genomic_DNA"/>
</dbReference>